<dbReference type="Pfam" id="PF00498">
    <property type="entry name" value="FHA"/>
    <property type="match status" value="1"/>
</dbReference>
<sequence>MPAYFVPIDQGRPIVIDKAVIFIGRHPECDVVITTSRKISRRHCCICQVNENLLIRDLGSMNGIQVNGRRVKKEKTLALHDEIIIGDIKYRLQTEKNAPTRNEYSSHQDDANLSMPYPVPIPDESEDFDQPFSSPLDVDIQKVSADEHRDYGDSDSINDLLSD</sequence>
<accession>A0A3B1DHI4</accession>
<name>A0A3B1DHI4_9ZZZZ</name>
<dbReference type="PROSITE" id="PS50006">
    <property type="entry name" value="FHA_DOMAIN"/>
    <property type="match status" value="1"/>
</dbReference>
<evidence type="ECO:0000259" key="2">
    <source>
        <dbReference type="PROSITE" id="PS50006"/>
    </source>
</evidence>
<protein>
    <recommendedName>
        <fullName evidence="2">FHA domain-containing protein</fullName>
    </recommendedName>
</protein>
<feature type="domain" description="FHA" evidence="2">
    <location>
        <begin position="21"/>
        <end position="71"/>
    </location>
</feature>
<dbReference type="EMBL" id="UOGL01000187">
    <property type="protein sequence ID" value="VAX38371.1"/>
    <property type="molecule type" value="Genomic_DNA"/>
</dbReference>
<evidence type="ECO:0000313" key="3">
    <source>
        <dbReference type="EMBL" id="VAX38371.1"/>
    </source>
</evidence>
<organism evidence="3">
    <name type="scientific">hydrothermal vent metagenome</name>
    <dbReference type="NCBI Taxonomy" id="652676"/>
    <lineage>
        <taxon>unclassified sequences</taxon>
        <taxon>metagenomes</taxon>
        <taxon>ecological metagenomes</taxon>
    </lineage>
</organism>
<reference evidence="3" key="1">
    <citation type="submission" date="2018-06" db="EMBL/GenBank/DDBJ databases">
        <authorList>
            <person name="Zhirakovskaya E."/>
        </authorList>
    </citation>
    <scope>NUCLEOTIDE SEQUENCE</scope>
</reference>
<proteinExistence type="predicted"/>
<dbReference type="InterPro" id="IPR008984">
    <property type="entry name" value="SMAD_FHA_dom_sf"/>
</dbReference>
<dbReference type="AlphaFoldDB" id="A0A3B1DHI4"/>
<dbReference type="SUPFAM" id="SSF49879">
    <property type="entry name" value="SMAD/FHA domain"/>
    <property type="match status" value="1"/>
</dbReference>
<dbReference type="Gene3D" id="2.60.200.20">
    <property type="match status" value="1"/>
</dbReference>
<evidence type="ECO:0000256" key="1">
    <source>
        <dbReference type="SAM" id="MobiDB-lite"/>
    </source>
</evidence>
<dbReference type="SMART" id="SM00240">
    <property type="entry name" value="FHA"/>
    <property type="match status" value="1"/>
</dbReference>
<gene>
    <name evidence="3" type="ORF">MNBD_PLANCTO02-1637</name>
</gene>
<dbReference type="CDD" id="cd00060">
    <property type="entry name" value="FHA"/>
    <property type="match status" value="1"/>
</dbReference>
<dbReference type="InterPro" id="IPR000253">
    <property type="entry name" value="FHA_dom"/>
</dbReference>
<feature type="region of interest" description="Disordered" evidence="1">
    <location>
        <begin position="96"/>
        <end position="163"/>
    </location>
</feature>